<sequence length="179" mass="20269">MLTHDNDRPEWLKLCILWILFAKRPLSPAKFRHAIWAGLLKQRLVDPELPVHIHMDAVKLVTSSSKGLAEITKSKQPTVQFIHESVRDFLVKEKGIQDLWPGLEFDWEGPSHDVLKRCCTTYLHHPRVQAGIAALEGGDEERNVAPEGGDEERNVAPEGGDEERNLVPEGGDEERNQRS</sequence>
<evidence type="ECO:0000313" key="2">
    <source>
        <dbReference type="EMBL" id="KAK0712466.1"/>
    </source>
</evidence>
<dbReference type="AlphaFoldDB" id="A0AA40AAV7"/>
<name>A0AA40AAV7_9PEZI</name>
<gene>
    <name evidence="2" type="ORF">B0T26DRAFT_338165</name>
</gene>
<dbReference type="Proteomes" id="UP001172101">
    <property type="component" value="Unassembled WGS sequence"/>
</dbReference>
<evidence type="ECO:0000256" key="1">
    <source>
        <dbReference type="SAM" id="MobiDB-lite"/>
    </source>
</evidence>
<feature type="region of interest" description="Disordered" evidence="1">
    <location>
        <begin position="137"/>
        <end position="179"/>
    </location>
</feature>
<reference evidence="2" key="1">
    <citation type="submission" date="2023-06" db="EMBL/GenBank/DDBJ databases">
        <title>Genome-scale phylogeny and comparative genomics of the fungal order Sordariales.</title>
        <authorList>
            <consortium name="Lawrence Berkeley National Laboratory"/>
            <person name="Hensen N."/>
            <person name="Bonometti L."/>
            <person name="Westerberg I."/>
            <person name="Brannstrom I.O."/>
            <person name="Guillou S."/>
            <person name="Cros-Aarteil S."/>
            <person name="Calhoun S."/>
            <person name="Haridas S."/>
            <person name="Kuo A."/>
            <person name="Mondo S."/>
            <person name="Pangilinan J."/>
            <person name="Riley R."/>
            <person name="LaButti K."/>
            <person name="Andreopoulos B."/>
            <person name="Lipzen A."/>
            <person name="Chen C."/>
            <person name="Yanf M."/>
            <person name="Daum C."/>
            <person name="Ng V."/>
            <person name="Clum A."/>
            <person name="Steindorff A."/>
            <person name="Ohm R."/>
            <person name="Martin F."/>
            <person name="Silar P."/>
            <person name="Natvig D."/>
            <person name="Lalanne C."/>
            <person name="Gautier V."/>
            <person name="Ament-velasquez S.L."/>
            <person name="Kruys A."/>
            <person name="Hutchinson M.I."/>
            <person name="Powell A.J."/>
            <person name="Barry K."/>
            <person name="Miller A.N."/>
            <person name="Grigoriev I.V."/>
            <person name="Debuchy R."/>
            <person name="Gladieux P."/>
            <person name="Thoren M.H."/>
            <person name="Johannesson H."/>
        </authorList>
    </citation>
    <scope>NUCLEOTIDE SEQUENCE</scope>
    <source>
        <strain evidence="2">SMH2392-1A</strain>
    </source>
</reference>
<dbReference type="RefSeq" id="XP_060293789.1">
    <property type="nucleotide sequence ID" value="XM_060434465.1"/>
</dbReference>
<organism evidence="2 3">
    <name type="scientific">Lasiosphaeria miniovina</name>
    <dbReference type="NCBI Taxonomy" id="1954250"/>
    <lineage>
        <taxon>Eukaryota</taxon>
        <taxon>Fungi</taxon>
        <taxon>Dikarya</taxon>
        <taxon>Ascomycota</taxon>
        <taxon>Pezizomycotina</taxon>
        <taxon>Sordariomycetes</taxon>
        <taxon>Sordariomycetidae</taxon>
        <taxon>Sordariales</taxon>
        <taxon>Lasiosphaeriaceae</taxon>
        <taxon>Lasiosphaeria</taxon>
    </lineage>
</organism>
<keyword evidence="3" id="KW-1185">Reference proteome</keyword>
<protein>
    <submittedName>
        <fullName evidence="2">Uncharacterized protein</fullName>
    </submittedName>
</protein>
<comment type="caution">
    <text evidence="2">The sequence shown here is derived from an EMBL/GenBank/DDBJ whole genome shotgun (WGS) entry which is preliminary data.</text>
</comment>
<dbReference type="GeneID" id="85317735"/>
<dbReference type="EMBL" id="JAUIRO010000005">
    <property type="protein sequence ID" value="KAK0712466.1"/>
    <property type="molecule type" value="Genomic_DNA"/>
</dbReference>
<proteinExistence type="predicted"/>
<accession>A0AA40AAV7</accession>
<evidence type="ECO:0000313" key="3">
    <source>
        <dbReference type="Proteomes" id="UP001172101"/>
    </source>
</evidence>